<evidence type="ECO:0000313" key="2">
    <source>
        <dbReference type="Proteomes" id="UP001157355"/>
    </source>
</evidence>
<sequence length="140" mass="15196">MDFQIFPLKGVGLIKFDMSPYEVRAIIGSEYKTFKRTSQSSFPCDFFQSDGIFCYYDSSGLLEAVEFSGPARPKIGDVDILGAAFGKAVSLLSGLDDQTVLESDGAIAYQLGISIFASLAKDDPSAPIESLLAFRSGYYN</sequence>
<name>A0AA37WZR7_9RHOB</name>
<dbReference type="EMBL" id="BSPP01000005">
    <property type="protein sequence ID" value="GLS86642.1"/>
    <property type="molecule type" value="Genomic_DNA"/>
</dbReference>
<dbReference type="AlphaFoldDB" id="A0AA37WZR7"/>
<dbReference type="Proteomes" id="UP001157355">
    <property type="component" value="Unassembled WGS sequence"/>
</dbReference>
<dbReference type="RefSeq" id="WP_284324859.1">
    <property type="nucleotide sequence ID" value="NZ_BSPP01000005.1"/>
</dbReference>
<protein>
    <submittedName>
        <fullName evidence="1">Uncharacterized protein</fullName>
    </submittedName>
</protein>
<gene>
    <name evidence="1" type="ORF">GCM10010873_16160</name>
</gene>
<accession>A0AA37WZR7</accession>
<evidence type="ECO:0000313" key="1">
    <source>
        <dbReference type="EMBL" id="GLS86642.1"/>
    </source>
</evidence>
<comment type="caution">
    <text evidence="1">The sequence shown here is derived from an EMBL/GenBank/DDBJ whole genome shotgun (WGS) entry which is preliminary data.</text>
</comment>
<keyword evidence="2" id="KW-1185">Reference proteome</keyword>
<proteinExistence type="predicted"/>
<organism evidence="1 2">
    <name type="scientific">Cypionkella aquatica</name>
    <dbReference type="NCBI Taxonomy" id="1756042"/>
    <lineage>
        <taxon>Bacteria</taxon>
        <taxon>Pseudomonadati</taxon>
        <taxon>Pseudomonadota</taxon>
        <taxon>Alphaproteobacteria</taxon>
        <taxon>Rhodobacterales</taxon>
        <taxon>Paracoccaceae</taxon>
        <taxon>Cypionkella</taxon>
    </lineage>
</organism>
<reference evidence="1 2" key="1">
    <citation type="journal article" date="2014" name="Int. J. Syst. Evol. Microbiol.">
        <title>Complete genome sequence of Corynebacterium casei LMG S-19264T (=DSM 44701T), isolated from a smear-ripened cheese.</title>
        <authorList>
            <consortium name="US DOE Joint Genome Institute (JGI-PGF)"/>
            <person name="Walter F."/>
            <person name="Albersmeier A."/>
            <person name="Kalinowski J."/>
            <person name="Ruckert C."/>
        </authorList>
    </citation>
    <scope>NUCLEOTIDE SEQUENCE [LARGE SCALE GENOMIC DNA]</scope>
    <source>
        <strain evidence="1 2">NBRC 111766</strain>
    </source>
</reference>